<accession>A0A8J2KK24</accession>
<name>A0A8J2KK24_9HEXA</name>
<evidence type="ECO:0000313" key="3">
    <source>
        <dbReference type="Proteomes" id="UP000708208"/>
    </source>
</evidence>
<proteinExistence type="predicted"/>
<comment type="caution">
    <text evidence="2">The sequence shown here is derived from an EMBL/GenBank/DDBJ whole genome shotgun (WGS) entry which is preliminary data.</text>
</comment>
<organism evidence="2 3">
    <name type="scientific">Allacma fusca</name>
    <dbReference type="NCBI Taxonomy" id="39272"/>
    <lineage>
        <taxon>Eukaryota</taxon>
        <taxon>Metazoa</taxon>
        <taxon>Ecdysozoa</taxon>
        <taxon>Arthropoda</taxon>
        <taxon>Hexapoda</taxon>
        <taxon>Collembola</taxon>
        <taxon>Symphypleona</taxon>
        <taxon>Sminthuridae</taxon>
        <taxon>Allacma</taxon>
    </lineage>
</organism>
<dbReference type="EMBL" id="CAJVCH010368908">
    <property type="protein sequence ID" value="CAG7816390.1"/>
    <property type="molecule type" value="Genomic_DNA"/>
</dbReference>
<evidence type="ECO:0000313" key="2">
    <source>
        <dbReference type="EMBL" id="CAG7816390.1"/>
    </source>
</evidence>
<feature type="region of interest" description="Disordered" evidence="1">
    <location>
        <begin position="1"/>
        <end position="67"/>
    </location>
</feature>
<gene>
    <name evidence="2" type="ORF">AFUS01_LOCUS27013</name>
</gene>
<keyword evidence="3" id="KW-1185">Reference proteome</keyword>
<evidence type="ECO:0000256" key="1">
    <source>
        <dbReference type="SAM" id="MobiDB-lite"/>
    </source>
</evidence>
<dbReference type="AlphaFoldDB" id="A0A8J2KK24"/>
<sequence length="111" mass="12416">MSTGPRFSENIKSSTNPNPQLSNRGPANFGGFSFESESLPDFSEFEENTSESVDPVKTRRPSEGKMAPVTTIETVTISRPLKYVMARMGEDEKWLKDAHAFLFVLILEVQT</sequence>
<protein>
    <submittedName>
        <fullName evidence="2">Uncharacterized protein</fullName>
    </submittedName>
</protein>
<dbReference type="Proteomes" id="UP000708208">
    <property type="component" value="Unassembled WGS sequence"/>
</dbReference>
<dbReference type="OrthoDB" id="8061711at2759"/>
<feature type="compositionally biased region" description="Polar residues" evidence="1">
    <location>
        <begin position="1"/>
        <end position="25"/>
    </location>
</feature>
<reference evidence="2" key="1">
    <citation type="submission" date="2021-06" db="EMBL/GenBank/DDBJ databases">
        <authorList>
            <person name="Hodson N. C."/>
            <person name="Mongue J. A."/>
            <person name="Jaron S. K."/>
        </authorList>
    </citation>
    <scope>NUCLEOTIDE SEQUENCE</scope>
</reference>
<feature type="compositionally biased region" description="Basic and acidic residues" evidence="1">
    <location>
        <begin position="54"/>
        <end position="63"/>
    </location>
</feature>